<dbReference type="SMART" id="SM00283">
    <property type="entry name" value="MA"/>
    <property type="match status" value="1"/>
</dbReference>
<dbReference type="STRING" id="1798228.SAMN05216574_12047"/>
<dbReference type="AlphaFoldDB" id="A0A1I2KEY7"/>
<proteinExistence type="inferred from homology"/>
<dbReference type="PROSITE" id="PS50885">
    <property type="entry name" value="HAMP"/>
    <property type="match status" value="1"/>
</dbReference>
<dbReference type="Pfam" id="PF00015">
    <property type="entry name" value="MCPsignal"/>
    <property type="match status" value="1"/>
</dbReference>
<keyword evidence="2 6" id="KW-1133">Transmembrane helix</keyword>
<dbReference type="GO" id="GO:0006935">
    <property type="term" value="P:chemotaxis"/>
    <property type="evidence" value="ECO:0007669"/>
    <property type="project" value="InterPro"/>
</dbReference>
<dbReference type="PRINTS" id="PR00260">
    <property type="entry name" value="CHEMTRNSDUCR"/>
</dbReference>
<keyword evidence="6" id="KW-0472">Membrane</keyword>
<dbReference type="SUPFAM" id="SSF58104">
    <property type="entry name" value="Methyl-accepting chemotaxis protein (MCP) signaling domain"/>
    <property type="match status" value="1"/>
</dbReference>
<dbReference type="EMBL" id="FOND01000020">
    <property type="protein sequence ID" value="SFF63671.1"/>
    <property type="molecule type" value="Genomic_DNA"/>
</dbReference>
<evidence type="ECO:0000256" key="6">
    <source>
        <dbReference type="SAM" id="Phobius"/>
    </source>
</evidence>
<organism evidence="9 10">
    <name type="scientific">Blastococcus tunisiensis</name>
    <dbReference type="NCBI Taxonomy" id="1798228"/>
    <lineage>
        <taxon>Bacteria</taxon>
        <taxon>Bacillati</taxon>
        <taxon>Actinomycetota</taxon>
        <taxon>Actinomycetes</taxon>
        <taxon>Geodermatophilales</taxon>
        <taxon>Geodermatophilaceae</taxon>
        <taxon>Blastococcus</taxon>
    </lineage>
</organism>
<dbReference type="GO" id="GO:0004888">
    <property type="term" value="F:transmembrane signaling receptor activity"/>
    <property type="evidence" value="ECO:0007669"/>
    <property type="project" value="InterPro"/>
</dbReference>
<feature type="transmembrane region" description="Helical" evidence="6">
    <location>
        <begin position="200"/>
        <end position="221"/>
    </location>
</feature>
<accession>A0A1I2KEY7</accession>
<dbReference type="Proteomes" id="UP000198589">
    <property type="component" value="Unassembled WGS sequence"/>
</dbReference>
<dbReference type="CDD" id="cd06225">
    <property type="entry name" value="HAMP"/>
    <property type="match status" value="1"/>
</dbReference>
<reference evidence="10" key="1">
    <citation type="submission" date="2016-10" db="EMBL/GenBank/DDBJ databases">
        <authorList>
            <person name="Varghese N."/>
            <person name="Submissions S."/>
        </authorList>
    </citation>
    <scope>NUCLEOTIDE SEQUENCE [LARGE SCALE GENOMIC DNA]</scope>
    <source>
        <strain evidence="10">DSM 46838</strain>
    </source>
</reference>
<keyword evidence="1 6" id="KW-0812">Transmembrane</keyword>
<dbReference type="PANTHER" id="PTHR32089:SF112">
    <property type="entry name" value="LYSOZYME-LIKE PROTEIN-RELATED"/>
    <property type="match status" value="1"/>
</dbReference>
<dbReference type="Gene3D" id="1.10.287.950">
    <property type="entry name" value="Methyl-accepting chemotaxis protein"/>
    <property type="match status" value="1"/>
</dbReference>
<evidence type="ECO:0000256" key="3">
    <source>
        <dbReference type="ARBA" id="ARBA00023224"/>
    </source>
</evidence>
<feature type="transmembrane region" description="Helical" evidence="6">
    <location>
        <begin position="25"/>
        <end position="44"/>
    </location>
</feature>
<dbReference type="PANTHER" id="PTHR32089">
    <property type="entry name" value="METHYL-ACCEPTING CHEMOTAXIS PROTEIN MCPB"/>
    <property type="match status" value="1"/>
</dbReference>
<protein>
    <submittedName>
        <fullName evidence="9">Methyl-accepting chemotaxis protein</fullName>
    </submittedName>
</protein>
<name>A0A1I2KEY7_9ACTN</name>
<sequence>MTVPANSTRSGRAGWFTDRPIGVKIGAALAVLAIVAFGLTALAVQRIGTLADAGDMLYEDSIVPLERLGEAQRTFQGIRARNNVFGMSDATVQQSLRADLQARQEQFAGEMQVYVDTLGNPSDFAPVQDAADAYFTVVEQQLYPVAASGDLVAAQQVVSGPLAETGRALSDAFGDEQARQGVDARADAAEGQELASSARYTLWIALAVGIGAAALLAFLVVRQLITTVRSVQKSVDALAAGDLTVAPEVNSGDELGRMAASLGRAQESLRTVLGGVAASADAVAASSEELSASSAQISASAEETSAQSGVVSSAAEEVSRSVQTVAAGAEQMGASIREIASNAAEASEVAARAVTAAETTTATVAKLGESSAEIGNVVKVITSIAEQTNLLALNATIEAARAGEAGKGFAVVANEVKELAQETAKATEDIARRVLSIQGDTTAAVAAIEEISTIVAQISDRQTTIASAVEEQTATTNEMSRSVQEAAGGTTEIASNITGVSTAAESTTQALTQTRTAVDELSRMAADLRTTVGNFTY</sequence>
<keyword evidence="3 5" id="KW-0807">Transducer</keyword>
<dbReference type="InterPro" id="IPR004089">
    <property type="entry name" value="MCPsignal_dom"/>
</dbReference>
<dbReference type="OrthoDB" id="5171849at2"/>
<dbReference type="Pfam" id="PF00672">
    <property type="entry name" value="HAMP"/>
    <property type="match status" value="1"/>
</dbReference>
<dbReference type="PROSITE" id="PS50111">
    <property type="entry name" value="CHEMOTAXIS_TRANSDUC_2"/>
    <property type="match status" value="1"/>
</dbReference>
<dbReference type="RefSeq" id="WP_092202598.1">
    <property type="nucleotide sequence ID" value="NZ_FOND01000020.1"/>
</dbReference>
<comment type="similarity">
    <text evidence="4">Belongs to the methyl-accepting chemotaxis (MCP) protein family.</text>
</comment>
<evidence type="ECO:0000256" key="1">
    <source>
        <dbReference type="ARBA" id="ARBA00022692"/>
    </source>
</evidence>
<feature type="domain" description="HAMP" evidence="8">
    <location>
        <begin position="222"/>
        <end position="274"/>
    </location>
</feature>
<dbReference type="InterPro" id="IPR003660">
    <property type="entry name" value="HAMP_dom"/>
</dbReference>
<dbReference type="GO" id="GO:0016020">
    <property type="term" value="C:membrane"/>
    <property type="evidence" value="ECO:0007669"/>
    <property type="project" value="InterPro"/>
</dbReference>
<evidence type="ECO:0000313" key="9">
    <source>
        <dbReference type="EMBL" id="SFF63671.1"/>
    </source>
</evidence>
<evidence type="ECO:0000256" key="2">
    <source>
        <dbReference type="ARBA" id="ARBA00022989"/>
    </source>
</evidence>
<evidence type="ECO:0000256" key="5">
    <source>
        <dbReference type="PROSITE-ProRule" id="PRU00284"/>
    </source>
</evidence>
<gene>
    <name evidence="9" type="ORF">SAMN05216574_12047</name>
</gene>
<keyword evidence="10" id="KW-1185">Reference proteome</keyword>
<evidence type="ECO:0000259" key="7">
    <source>
        <dbReference type="PROSITE" id="PS50111"/>
    </source>
</evidence>
<evidence type="ECO:0000313" key="10">
    <source>
        <dbReference type="Proteomes" id="UP000198589"/>
    </source>
</evidence>
<evidence type="ECO:0000256" key="4">
    <source>
        <dbReference type="ARBA" id="ARBA00029447"/>
    </source>
</evidence>
<dbReference type="GO" id="GO:0007165">
    <property type="term" value="P:signal transduction"/>
    <property type="evidence" value="ECO:0007669"/>
    <property type="project" value="UniProtKB-KW"/>
</dbReference>
<dbReference type="InterPro" id="IPR004090">
    <property type="entry name" value="Chemotax_Me-accpt_rcpt"/>
</dbReference>
<feature type="domain" description="Methyl-accepting transducer" evidence="7">
    <location>
        <begin position="279"/>
        <end position="508"/>
    </location>
</feature>
<evidence type="ECO:0000259" key="8">
    <source>
        <dbReference type="PROSITE" id="PS50885"/>
    </source>
</evidence>
<dbReference type="SMART" id="SM00304">
    <property type="entry name" value="HAMP"/>
    <property type="match status" value="1"/>
</dbReference>